<reference evidence="1 2" key="1">
    <citation type="submission" date="2020-02" db="EMBL/GenBank/DDBJ databases">
        <authorList>
            <person name="Ferguson B K."/>
        </authorList>
    </citation>
    <scope>NUCLEOTIDE SEQUENCE [LARGE SCALE GENOMIC DNA]</scope>
</reference>
<keyword evidence="2" id="KW-1185">Reference proteome</keyword>
<name>A0A6H5GKR6_9HEMI</name>
<protein>
    <submittedName>
        <fullName evidence="1">Uncharacterized protein</fullName>
    </submittedName>
</protein>
<evidence type="ECO:0000313" key="2">
    <source>
        <dbReference type="Proteomes" id="UP000479000"/>
    </source>
</evidence>
<dbReference type="Proteomes" id="UP000479000">
    <property type="component" value="Unassembled WGS sequence"/>
</dbReference>
<organism evidence="1 2">
    <name type="scientific">Nesidiocoris tenuis</name>
    <dbReference type="NCBI Taxonomy" id="355587"/>
    <lineage>
        <taxon>Eukaryota</taxon>
        <taxon>Metazoa</taxon>
        <taxon>Ecdysozoa</taxon>
        <taxon>Arthropoda</taxon>
        <taxon>Hexapoda</taxon>
        <taxon>Insecta</taxon>
        <taxon>Pterygota</taxon>
        <taxon>Neoptera</taxon>
        <taxon>Paraneoptera</taxon>
        <taxon>Hemiptera</taxon>
        <taxon>Heteroptera</taxon>
        <taxon>Panheteroptera</taxon>
        <taxon>Cimicomorpha</taxon>
        <taxon>Miridae</taxon>
        <taxon>Dicyphina</taxon>
        <taxon>Nesidiocoris</taxon>
    </lineage>
</organism>
<sequence length="62" mass="7093">MDEESFDLDDFTLDSSLLLRERFVILNELLLLKGARVEVLRRIALSSNAQDDGGQRETTNRP</sequence>
<dbReference type="EMBL" id="CADCXU010014362">
    <property type="protein sequence ID" value="CAB0004032.1"/>
    <property type="molecule type" value="Genomic_DNA"/>
</dbReference>
<gene>
    <name evidence="1" type="ORF">NTEN_LOCUS9509</name>
</gene>
<proteinExistence type="predicted"/>
<accession>A0A6H5GKR6</accession>
<dbReference type="AlphaFoldDB" id="A0A6H5GKR6"/>
<evidence type="ECO:0000313" key="1">
    <source>
        <dbReference type="EMBL" id="CAB0004032.1"/>
    </source>
</evidence>
<feature type="non-terminal residue" evidence="1">
    <location>
        <position position="62"/>
    </location>
</feature>